<sequence length="103" mass="11693">MVNMERRDEKRLVNSISSGAKASSCMLTRQVFSVGPIMININFALHGHSFGTEGLLGQKLCLKTIIRMHCNNAMDQFIQPQPYTRSNLLRGMSPDKHFNKNRL</sequence>
<evidence type="ECO:0000313" key="1">
    <source>
        <dbReference type="Proteomes" id="UP000887565"/>
    </source>
</evidence>
<name>A0A915K9V7_ROMCU</name>
<dbReference type="WBParaSite" id="nRc.2.0.1.t35477-RA">
    <property type="protein sequence ID" value="nRc.2.0.1.t35477-RA"/>
    <property type="gene ID" value="nRc.2.0.1.g35477"/>
</dbReference>
<dbReference type="Proteomes" id="UP000887565">
    <property type="component" value="Unplaced"/>
</dbReference>
<dbReference type="AlphaFoldDB" id="A0A915K9V7"/>
<keyword evidence="1" id="KW-1185">Reference proteome</keyword>
<accession>A0A915K9V7</accession>
<proteinExistence type="predicted"/>
<evidence type="ECO:0000313" key="2">
    <source>
        <dbReference type="WBParaSite" id="nRc.2.0.1.t35477-RA"/>
    </source>
</evidence>
<protein>
    <submittedName>
        <fullName evidence="2">Uncharacterized protein</fullName>
    </submittedName>
</protein>
<reference evidence="2" key="1">
    <citation type="submission" date="2022-11" db="UniProtKB">
        <authorList>
            <consortium name="WormBaseParasite"/>
        </authorList>
    </citation>
    <scope>IDENTIFICATION</scope>
</reference>
<organism evidence="1 2">
    <name type="scientific">Romanomermis culicivorax</name>
    <name type="common">Nematode worm</name>
    <dbReference type="NCBI Taxonomy" id="13658"/>
    <lineage>
        <taxon>Eukaryota</taxon>
        <taxon>Metazoa</taxon>
        <taxon>Ecdysozoa</taxon>
        <taxon>Nematoda</taxon>
        <taxon>Enoplea</taxon>
        <taxon>Dorylaimia</taxon>
        <taxon>Mermithida</taxon>
        <taxon>Mermithoidea</taxon>
        <taxon>Mermithidae</taxon>
        <taxon>Romanomermis</taxon>
    </lineage>
</organism>